<dbReference type="Pfam" id="PF13181">
    <property type="entry name" value="TPR_8"/>
    <property type="match status" value="1"/>
</dbReference>
<keyword evidence="7 8" id="KW-0802">TPR repeat</keyword>
<dbReference type="InterPro" id="IPR029489">
    <property type="entry name" value="OGT/SEC/SPY_C"/>
</dbReference>
<keyword evidence="6" id="KW-0677">Repeat</keyword>
<dbReference type="Pfam" id="PF13844">
    <property type="entry name" value="Glyco_transf_41"/>
    <property type="match status" value="2"/>
</dbReference>
<dbReference type="RefSeq" id="WP_244457230.1">
    <property type="nucleotide sequence ID" value="NZ_AP025637.1"/>
</dbReference>
<accession>A0ABM7YAT3</accession>
<sequence>MTTEFDTCIALHRAGRLDDAIRCYRRALPRDRSGVQVNRLLGLALFAKGDARDALKHLQAALLRAPGDAALLNDAGNALRALGRNAEAAQAFRRAVAADPRGGDALFNLADTLLTLDRPAEALDVYRAILDRRLPGIDADFHNNLGACLMALDQADQALVAFRQALALDAAHRGALVHVGAALQRLARHRESVDHLREAARRHGATLPLLVTLGQGLLDLRDLAPALEVFAEALRRQPDSQRAAIGQALALSGLGRHAEAIAAIDGAVALDPAHRPAQIVAGNIHLAAKDLPAAAAAYARAAALPPGRLPDAADALLLFTRMRICDWTGFEATRARLLAGVAAGTARLPPFEALAIVDDPGLHLRAAAHHARANLPARRDALPVRGTAGRIRIGYVSGELRMHAVGHLMARLLECHDRTAFEVHAISLGPLTGDAVQARIRAAVDGFHDCSALPDAALVDTARGLGLDIAIDLNGYSGDSRGAVLARGIAPVQVGFLGYPGTSGGGFLDYVVADATVIPPGAEADWSEQVVRLPGCVLPTDDGRRIATAGITRARFGLPEDGFVFCCFNNTHKILPAAFDAWMRILASVPGSVLWLRQENAPATRNLLAVAAARGIDPARLVMAQRVDDMAEHLGRHALADLFLDTLPYNAHTTAADALQAGLPVLTAAGRAFAGRVAASLLTTLGLPELITESPAAQEAEAIALARDPARLAALRARLAAALPGSAAFDTPRQARALEHAFRRMHAQALAGARPEAFAMDDSPAI</sequence>
<dbReference type="PROSITE" id="PS50005">
    <property type="entry name" value="TPR"/>
    <property type="match status" value="3"/>
</dbReference>
<dbReference type="Gene3D" id="1.25.40.10">
    <property type="entry name" value="Tetratricopeptide repeat domain"/>
    <property type="match status" value="4"/>
</dbReference>
<dbReference type="Gene3D" id="3.40.50.2000">
    <property type="entry name" value="Glycogen Phosphorylase B"/>
    <property type="match status" value="1"/>
</dbReference>
<gene>
    <name evidence="10" type="ORF">Rmf_50690</name>
</gene>
<evidence type="ECO:0000256" key="4">
    <source>
        <dbReference type="ARBA" id="ARBA00022676"/>
    </source>
</evidence>
<comment type="similarity">
    <text evidence="2">Belongs to the glycosyltransferase 41 family. O-GlcNAc transferase subfamily.</text>
</comment>
<dbReference type="EC" id="2.4.1.255" evidence="3"/>
<name>A0ABM7YAT3_9PROT</name>
<evidence type="ECO:0000313" key="10">
    <source>
        <dbReference type="EMBL" id="BDG75140.1"/>
    </source>
</evidence>
<evidence type="ECO:0000256" key="2">
    <source>
        <dbReference type="ARBA" id="ARBA00005386"/>
    </source>
</evidence>
<dbReference type="EMBL" id="AP025637">
    <property type="protein sequence ID" value="BDG75140.1"/>
    <property type="molecule type" value="Genomic_DNA"/>
</dbReference>
<feature type="repeat" description="TPR" evidence="8">
    <location>
        <begin position="139"/>
        <end position="172"/>
    </location>
</feature>
<dbReference type="PANTHER" id="PTHR44998:SF1">
    <property type="entry name" value="UDP-N-ACETYLGLUCOSAMINE--PEPTIDE N-ACETYLGLUCOSAMINYLTRANSFERASE 110 KDA SUBUNIT"/>
    <property type="match status" value="1"/>
</dbReference>
<evidence type="ECO:0000256" key="1">
    <source>
        <dbReference type="ARBA" id="ARBA00004922"/>
    </source>
</evidence>
<dbReference type="Proteomes" id="UP000831327">
    <property type="component" value="Chromosome"/>
</dbReference>
<dbReference type="Gene3D" id="3.40.50.11380">
    <property type="match status" value="1"/>
</dbReference>
<comment type="pathway">
    <text evidence="1">Protein modification; protein glycosylation.</text>
</comment>
<keyword evidence="5" id="KW-0808">Transferase</keyword>
<evidence type="ECO:0000256" key="5">
    <source>
        <dbReference type="ARBA" id="ARBA00022679"/>
    </source>
</evidence>
<feature type="domain" description="O-GlcNAc transferase C-terminal" evidence="9">
    <location>
        <begin position="552"/>
        <end position="733"/>
    </location>
</feature>
<evidence type="ECO:0000256" key="3">
    <source>
        <dbReference type="ARBA" id="ARBA00011970"/>
    </source>
</evidence>
<dbReference type="Pfam" id="PF13432">
    <property type="entry name" value="TPR_16"/>
    <property type="match status" value="3"/>
</dbReference>
<reference evidence="10 11" key="1">
    <citation type="journal article" date="2016" name="Microbes Environ.">
        <title>Phylogenetically diverse aerobic anoxygenic phototrophic bacteria isolated from epilithic biofilms in Tama river, Japan.</title>
        <authorList>
            <person name="Hirose S."/>
            <person name="Matsuura K."/>
            <person name="Haruta S."/>
        </authorList>
    </citation>
    <scope>NUCLEOTIDE SEQUENCE [LARGE SCALE GENOMIC DNA]</scope>
    <source>
        <strain evidence="10 11">S08</strain>
    </source>
</reference>
<dbReference type="PANTHER" id="PTHR44998">
    <property type="match status" value="1"/>
</dbReference>
<evidence type="ECO:0000256" key="6">
    <source>
        <dbReference type="ARBA" id="ARBA00022737"/>
    </source>
</evidence>
<feature type="repeat" description="TPR" evidence="8">
    <location>
        <begin position="69"/>
        <end position="102"/>
    </location>
</feature>
<keyword evidence="11" id="KW-1185">Reference proteome</keyword>
<feature type="domain" description="O-GlcNAc transferase C-terminal" evidence="9">
    <location>
        <begin position="387"/>
        <end position="535"/>
    </location>
</feature>
<evidence type="ECO:0000259" key="9">
    <source>
        <dbReference type="Pfam" id="PF13844"/>
    </source>
</evidence>
<keyword evidence="4" id="KW-0328">Glycosyltransferase</keyword>
<feature type="repeat" description="TPR" evidence="8">
    <location>
        <begin position="207"/>
        <end position="240"/>
    </location>
</feature>
<evidence type="ECO:0000256" key="7">
    <source>
        <dbReference type="ARBA" id="ARBA00022803"/>
    </source>
</evidence>
<proteinExistence type="inferred from homology"/>
<organism evidence="10 11">
    <name type="scientific">Roseomonas fluvialis</name>
    <dbReference type="NCBI Taxonomy" id="1750527"/>
    <lineage>
        <taxon>Bacteria</taxon>
        <taxon>Pseudomonadati</taxon>
        <taxon>Pseudomonadota</taxon>
        <taxon>Alphaproteobacteria</taxon>
        <taxon>Acetobacterales</taxon>
        <taxon>Roseomonadaceae</taxon>
        <taxon>Roseomonas</taxon>
    </lineage>
</organism>
<dbReference type="InterPro" id="IPR011990">
    <property type="entry name" value="TPR-like_helical_dom_sf"/>
</dbReference>
<evidence type="ECO:0000313" key="11">
    <source>
        <dbReference type="Proteomes" id="UP000831327"/>
    </source>
</evidence>
<evidence type="ECO:0000256" key="8">
    <source>
        <dbReference type="PROSITE-ProRule" id="PRU00339"/>
    </source>
</evidence>
<dbReference type="InterPro" id="IPR019734">
    <property type="entry name" value="TPR_rpt"/>
</dbReference>
<dbReference type="SUPFAM" id="SSF48452">
    <property type="entry name" value="TPR-like"/>
    <property type="match status" value="2"/>
</dbReference>
<protein>
    <recommendedName>
        <fullName evidence="3">protein O-GlcNAc transferase</fullName>
        <ecNumber evidence="3">2.4.1.255</ecNumber>
    </recommendedName>
</protein>
<dbReference type="SMART" id="SM00028">
    <property type="entry name" value="TPR"/>
    <property type="match status" value="8"/>
</dbReference>